<feature type="transmembrane region" description="Helical" evidence="2">
    <location>
        <begin position="96"/>
        <end position="114"/>
    </location>
</feature>
<evidence type="ECO:0000313" key="4">
    <source>
        <dbReference type="EMBL" id="ART74455.1"/>
    </source>
</evidence>
<dbReference type="RefSeq" id="WP_087083799.1">
    <property type="nucleotide sequence ID" value="NZ_CP020812.1"/>
</dbReference>
<name>A0A1Y0CHR4_9MYCO</name>
<dbReference type="EMBL" id="CP020812">
    <property type="protein sequence ID" value="ART74455.1"/>
    <property type="molecule type" value="Genomic_DNA"/>
</dbReference>
<sequence length="248" mass="25482">MSDQREVDCDLAREALSARIDGERGPVSTALVENHLSACPRCRAWHARALDQAGHLRELAAVAGLRPPQTADSPDRDAGERFPEPGGSGAWTWARWALGLVGLLSVVVTVVHAVGVGEAGGGFEVRGTHLAGESVAWSAAIGVAMIVAALRPGAAAGLASVLVAYSAMLAAYVVGDAAQGTITLLQEAVHLPVVVGAVLALLVWRGTGSRYSSPGGDASRPTNDDVNRHGTANSARRAHRRPSDGAAA</sequence>
<organism evidence="4 5">
    <name type="scientific">Mycobacterium dioxanotrophicus</name>
    <dbReference type="NCBI Taxonomy" id="482462"/>
    <lineage>
        <taxon>Bacteria</taxon>
        <taxon>Bacillati</taxon>
        <taxon>Actinomycetota</taxon>
        <taxon>Actinomycetes</taxon>
        <taxon>Mycobacteriales</taxon>
        <taxon>Mycobacteriaceae</taxon>
        <taxon>Mycobacterium</taxon>
    </lineage>
</organism>
<dbReference type="OrthoDB" id="5197868at2"/>
<evidence type="ECO:0000256" key="2">
    <source>
        <dbReference type="SAM" id="Phobius"/>
    </source>
</evidence>
<feature type="compositionally biased region" description="Basic and acidic residues" evidence="1">
    <location>
        <begin position="73"/>
        <end position="83"/>
    </location>
</feature>
<keyword evidence="4" id="KW-0614">Plasmid</keyword>
<geneLocation type="plasmid" evidence="4 5">
    <name>unnamed3</name>
</geneLocation>
<dbReference type="Pfam" id="PF13490">
    <property type="entry name" value="zf-HC2"/>
    <property type="match status" value="1"/>
</dbReference>
<dbReference type="Proteomes" id="UP000195331">
    <property type="component" value="Plasmid unnamed3"/>
</dbReference>
<feature type="transmembrane region" description="Helical" evidence="2">
    <location>
        <begin position="157"/>
        <end position="175"/>
    </location>
</feature>
<feature type="transmembrane region" description="Helical" evidence="2">
    <location>
        <begin position="187"/>
        <end position="204"/>
    </location>
</feature>
<proteinExistence type="predicted"/>
<feature type="region of interest" description="Disordered" evidence="1">
    <location>
        <begin position="64"/>
        <end position="86"/>
    </location>
</feature>
<keyword evidence="2" id="KW-0472">Membrane</keyword>
<feature type="region of interest" description="Disordered" evidence="1">
    <location>
        <begin position="209"/>
        <end position="248"/>
    </location>
</feature>
<keyword evidence="2" id="KW-1133">Transmembrane helix</keyword>
<evidence type="ECO:0000313" key="5">
    <source>
        <dbReference type="Proteomes" id="UP000195331"/>
    </source>
</evidence>
<dbReference type="AlphaFoldDB" id="A0A1Y0CHR4"/>
<dbReference type="InterPro" id="IPR027383">
    <property type="entry name" value="Znf_put"/>
</dbReference>
<protein>
    <recommendedName>
        <fullName evidence="3">Putative zinc-finger domain-containing protein</fullName>
    </recommendedName>
</protein>
<feature type="transmembrane region" description="Helical" evidence="2">
    <location>
        <begin position="134"/>
        <end position="150"/>
    </location>
</feature>
<accession>A0A1Y0CHR4</accession>
<evidence type="ECO:0000259" key="3">
    <source>
        <dbReference type="Pfam" id="PF13490"/>
    </source>
</evidence>
<gene>
    <name evidence="4" type="ORF">BTO20_38245</name>
</gene>
<keyword evidence="5" id="KW-1185">Reference proteome</keyword>
<reference evidence="4 5" key="1">
    <citation type="submission" date="2017-04" db="EMBL/GenBank/DDBJ databases">
        <title>Whole Genome Sequence of 1,4-Dioxane Degrading Bacterium Mycobacterium dioxanotrophicus PH-06.</title>
        <authorList>
            <person name="He Y."/>
        </authorList>
    </citation>
    <scope>NUCLEOTIDE SEQUENCE [LARGE SCALE GENOMIC DNA]</scope>
    <source>
        <strain evidence="4 5">PH-06</strain>
        <plasmid evidence="4 5">unnamed3</plasmid>
    </source>
</reference>
<feature type="domain" description="Putative zinc-finger" evidence="3">
    <location>
        <begin position="9"/>
        <end position="43"/>
    </location>
</feature>
<dbReference type="KEGG" id="mdx:BTO20_38245"/>
<keyword evidence="2" id="KW-0812">Transmembrane</keyword>
<evidence type="ECO:0000256" key="1">
    <source>
        <dbReference type="SAM" id="MobiDB-lite"/>
    </source>
</evidence>